<feature type="transmembrane region" description="Helical" evidence="1">
    <location>
        <begin position="27"/>
        <end position="45"/>
    </location>
</feature>
<dbReference type="Proteomes" id="UP000284767">
    <property type="component" value="Unassembled WGS sequence"/>
</dbReference>
<gene>
    <name evidence="2" type="ORF">CAZ10_36115</name>
    <name evidence="3" type="ORF">IPC1295_32220</name>
</gene>
<evidence type="ECO:0000313" key="5">
    <source>
        <dbReference type="Proteomes" id="UP000284767"/>
    </source>
</evidence>
<evidence type="ECO:0000313" key="4">
    <source>
        <dbReference type="Proteomes" id="UP000194857"/>
    </source>
</evidence>
<dbReference type="eggNOG" id="COG3847">
    <property type="taxonomic scope" value="Bacteria"/>
</dbReference>
<accession>A0A1S1C5N5</accession>
<keyword evidence="1" id="KW-0812">Transmembrane</keyword>
<reference evidence="3 5" key="3">
    <citation type="submission" date="2019-01" db="EMBL/GenBank/DDBJ databases">
        <title>The Pseudomonas aeruginosa pan-genome provides new insights on its population structure, horizontal gene transfer and pathogenicity.</title>
        <authorList>
            <person name="Freschi L."/>
            <person name="Vincent A.T."/>
            <person name="Jeukens J."/>
            <person name="Emond-Rheault J.-G."/>
            <person name="Kukavica-Ibrulj I."/>
            <person name="Dupont M.-J."/>
            <person name="Charette S.J."/>
            <person name="Boyle B."/>
            <person name="Levesque R.C."/>
        </authorList>
    </citation>
    <scope>NUCLEOTIDE SEQUENCE [LARGE SCALE GENOMIC DNA]</scope>
    <source>
        <strain evidence="3 5">PA-W36</strain>
    </source>
</reference>
<evidence type="ECO:0000256" key="1">
    <source>
        <dbReference type="SAM" id="Phobius"/>
    </source>
</evidence>
<accession>A0A072ZC90</accession>
<dbReference type="AlphaFoldDB" id="A0A072ZC90"/>
<dbReference type="Proteomes" id="UP000194857">
    <property type="component" value="Unassembled WGS sequence"/>
</dbReference>
<sequence>MKNLTLLVYCKLRAFLADEEGANAIEYAVIAGLIAVALIAVLSPTDSGIVGGLKAFFDGVGEKVGGLAPTAN</sequence>
<protein>
    <submittedName>
        <fullName evidence="3">Flp family type IVb pilin</fullName>
    </submittedName>
</protein>
<dbReference type="RefSeq" id="WP_003107380.1">
    <property type="nucleotide sequence ID" value="NZ_AP014839.1"/>
</dbReference>
<dbReference type="InterPro" id="IPR007047">
    <property type="entry name" value="Flp_Fap"/>
</dbReference>
<evidence type="ECO:0000313" key="3">
    <source>
        <dbReference type="EMBL" id="RPM02853.1"/>
    </source>
</evidence>
<dbReference type="EMBL" id="NFFZ01000038">
    <property type="protein sequence ID" value="OTI54818.1"/>
    <property type="molecule type" value="Genomic_DNA"/>
</dbReference>
<keyword evidence="1" id="KW-1133">Transmembrane helix</keyword>
<keyword evidence="1" id="KW-0472">Membrane</keyword>
<dbReference type="Pfam" id="PF04964">
    <property type="entry name" value="Flp_Fap"/>
    <property type="match status" value="1"/>
</dbReference>
<name>A0A072ZC90_PSEAI</name>
<dbReference type="EMBL" id="NSNE01000035">
    <property type="protein sequence ID" value="RPM02853.1"/>
    <property type="molecule type" value="Genomic_DNA"/>
</dbReference>
<evidence type="ECO:0000313" key="2">
    <source>
        <dbReference type="EMBL" id="OTI54818.1"/>
    </source>
</evidence>
<proteinExistence type="predicted"/>
<reference evidence="2 4" key="1">
    <citation type="submission" date="2017-05" db="EMBL/GenBank/DDBJ databases">
        <authorList>
            <person name="Song R."/>
            <person name="Chenine A.L."/>
            <person name="Ruprecht R.M."/>
        </authorList>
    </citation>
    <scope>NUCLEOTIDE SEQUENCE [LARGE SCALE GENOMIC DNA]</scope>
    <source>
        <strain evidence="2 4">S567_C10_BS</strain>
    </source>
</reference>
<reference evidence="3 5" key="2">
    <citation type="submission" date="2017-08" db="EMBL/GenBank/DDBJ databases">
        <authorList>
            <person name="Feschi L."/>
            <person name="Jeukens J."/>
            <person name="Emond-Rheault J.-G."/>
            <person name="Kukavica-Ibrulj I."/>
            <person name="Boyle B."/>
            <person name="Levesque R.C."/>
        </authorList>
    </citation>
    <scope>NUCLEOTIDE SEQUENCE [LARGE SCALE GENOMIC DNA]</scope>
    <source>
        <strain evidence="3 5">PA-W36</strain>
    </source>
</reference>
<comment type="caution">
    <text evidence="3">The sequence shown here is derived from an EMBL/GenBank/DDBJ whole genome shotgun (WGS) entry which is preliminary data.</text>
</comment>
<organism evidence="3 5">
    <name type="scientific">Pseudomonas aeruginosa</name>
    <dbReference type="NCBI Taxonomy" id="287"/>
    <lineage>
        <taxon>Bacteria</taxon>
        <taxon>Pseudomonadati</taxon>
        <taxon>Pseudomonadota</taxon>
        <taxon>Gammaproteobacteria</taxon>
        <taxon>Pseudomonadales</taxon>
        <taxon>Pseudomonadaceae</taxon>
        <taxon>Pseudomonas</taxon>
    </lineage>
</organism>